<name>A0ABP5E572_9ACTN</name>
<proteinExistence type="predicted"/>
<evidence type="ECO:0000256" key="2">
    <source>
        <dbReference type="ARBA" id="ARBA00022692"/>
    </source>
</evidence>
<gene>
    <name evidence="7" type="ORF">GCM10009838_64320</name>
</gene>
<organism evidence="7 8">
    <name type="scientific">Catenulispora subtropica</name>
    <dbReference type="NCBI Taxonomy" id="450798"/>
    <lineage>
        <taxon>Bacteria</taxon>
        <taxon>Bacillati</taxon>
        <taxon>Actinomycetota</taxon>
        <taxon>Actinomycetes</taxon>
        <taxon>Catenulisporales</taxon>
        <taxon>Catenulisporaceae</taxon>
        <taxon>Catenulispora</taxon>
    </lineage>
</organism>
<evidence type="ECO:0000256" key="5">
    <source>
        <dbReference type="SAM" id="MobiDB-lite"/>
    </source>
</evidence>
<sequence length="316" mass="32721">MQFDDDAQLDSSQVSDERGSGPAGGGFGGGFGLPGGRGGLLGLIVAVVAGLIGVPLALTDGGSNAGTTPSNAVSATGSGPASAVDTGTLASKCRTGADANAADDCRVVAVVNSVQNYWSGFFARNGRKYPQAQTVLYSGATRTGCGDATSAVGPFYCPADRTAYLDLGFWQELRTKFGARGGPFAQAYVIAHEYGHHIQNLTGSIRNSQGSQQGANSGAVRVELQADCYAGLWAHYATTTKDASGRVLIKDLTKQDVADGLDAAAAVGDDRIQKEFQGRVTPETWTHGSAAQRQKWFLTGYQTGDFNACDTFRGAV</sequence>
<dbReference type="EMBL" id="BAAAQM010000046">
    <property type="protein sequence ID" value="GAA1991889.1"/>
    <property type="molecule type" value="Genomic_DNA"/>
</dbReference>
<dbReference type="SUPFAM" id="SSF55486">
    <property type="entry name" value="Metalloproteases ('zincins'), catalytic domain"/>
    <property type="match status" value="1"/>
</dbReference>
<evidence type="ECO:0000256" key="4">
    <source>
        <dbReference type="ARBA" id="ARBA00023136"/>
    </source>
</evidence>
<dbReference type="RefSeq" id="WP_344660913.1">
    <property type="nucleotide sequence ID" value="NZ_BAAAQM010000046.1"/>
</dbReference>
<evidence type="ECO:0000256" key="3">
    <source>
        <dbReference type="ARBA" id="ARBA00022989"/>
    </source>
</evidence>
<comment type="caution">
    <text evidence="7">The sequence shown here is derived from an EMBL/GenBank/DDBJ whole genome shotgun (WGS) entry which is preliminary data.</text>
</comment>
<dbReference type="InterPro" id="IPR007343">
    <property type="entry name" value="Uncharacterised_pept_Zn_put"/>
</dbReference>
<keyword evidence="2 6" id="KW-0812">Transmembrane</keyword>
<keyword evidence="8" id="KW-1185">Reference proteome</keyword>
<protein>
    <submittedName>
        <fullName evidence="7">Neutral zinc metallopeptidase</fullName>
    </submittedName>
</protein>
<feature type="region of interest" description="Disordered" evidence="5">
    <location>
        <begin position="1"/>
        <end position="27"/>
    </location>
</feature>
<keyword evidence="3 6" id="KW-1133">Transmembrane helix</keyword>
<evidence type="ECO:0000313" key="7">
    <source>
        <dbReference type="EMBL" id="GAA1991889.1"/>
    </source>
</evidence>
<accession>A0ABP5E572</accession>
<dbReference type="PANTHER" id="PTHR30168">
    <property type="entry name" value="PUTATIVE MEMBRANE PROTEIN YPFJ"/>
    <property type="match status" value="1"/>
</dbReference>
<evidence type="ECO:0000313" key="8">
    <source>
        <dbReference type="Proteomes" id="UP001499854"/>
    </source>
</evidence>
<keyword evidence="4 6" id="KW-0472">Membrane</keyword>
<evidence type="ECO:0000256" key="1">
    <source>
        <dbReference type="ARBA" id="ARBA00004167"/>
    </source>
</evidence>
<dbReference type="Pfam" id="PF04228">
    <property type="entry name" value="Zn_peptidase"/>
    <property type="match status" value="1"/>
</dbReference>
<evidence type="ECO:0000256" key="6">
    <source>
        <dbReference type="SAM" id="Phobius"/>
    </source>
</evidence>
<dbReference type="Proteomes" id="UP001499854">
    <property type="component" value="Unassembled WGS sequence"/>
</dbReference>
<feature type="transmembrane region" description="Helical" evidence="6">
    <location>
        <begin position="40"/>
        <end position="58"/>
    </location>
</feature>
<dbReference type="PANTHER" id="PTHR30168:SF0">
    <property type="entry name" value="INNER MEMBRANE PROTEIN"/>
    <property type="match status" value="1"/>
</dbReference>
<comment type="subcellular location">
    <subcellularLocation>
        <location evidence="1">Membrane</location>
        <topology evidence="1">Single-pass membrane protein</topology>
    </subcellularLocation>
</comment>
<reference evidence="8" key="1">
    <citation type="journal article" date="2019" name="Int. J. Syst. Evol. Microbiol.">
        <title>The Global Catalogue of Microorganisms (GCM) 10K type strain sequencing project: providing services to taxonomists for standard genome sequencing and annotation.</title>
        <authorList>
            <consortium name="The Broad Institute Genomics Platform"/>
            <consortium name="The Broad Institute Genome Sequencing Center for Infectious Disease"/>
            <person name="Wu L."/>
            <person name="Ma J."/>
        </authorList>
    </citation>
    <scope>NUCLEOTIDE SEQUENCE [LARGE SCALE GENOMIC DNA]</scope>
    <source>
        <strain evidence="8">JCM 16013</strain>
    </source>
</reference>